<evidence type="ECO:0000259" key="3">
    <source>
        <dbReference type="Pfam" id="PF00724"/>
    </source>
</evidence>
<dbReference type="RefSeq" id="WP_303738516.1">
    <property type="nucleotide sequence ID" value="NZ_SUTK01000008.1"/>
</dbReference>
<dbReference type="PANTHER" id="PTHR43656">
    <property type="entry name" value="BINDING OXIDOREDUCTASE, PUTATIVE (AFU_ORTHOLOGUE AFUA_2G08260)-RELATED"/>
    <property type="match status" value="1"/>
</dbReference>
<organism evidence="4 5">
    <name type="scientific">Methanobrevibacter thaueri</name>
    <dbReference type="NCBI Taxonomy" id="190975"/>
    <lineage>
        <taxon>Archaea</taxon>
        <taxon>Methanobacteriati</taxon>
        <taxon>Methanobacteriota</taxon>
        <taxon>Methanomada group</taxon>
        <taxon>Methanobacteria</taxon>
        <taxon>Methanobacteriales</taxon>
        <taxon>Methanobacteriaceae</taxon>
        <taxon>Methanobrevibacter</taxon>
    </lineage>
</organism>
<evidence type="ECO:0000313" key="4">
    <source>
        <dbReference type="EMBL" id="MBE6501404.1"/>
    </source>
</evidence>
<gene>
    <name evidence="4" type="ORF">E7Z79_03075</name>
</gene>
<comment type="caution">
    <text evidence="4">The sequence shown here is derived from an EMBL/GenBank/DDBJ whole genome shotgun (WGS) entry which is preliminary data.</text>
</comment>
<sequence length="338" mass="38129">MKDIFDECQLGDLKLNSRIVRTGTWETETEEGGFLSPAVYDKYERIAGSGTGLIISEMFVLDRKDRFAPYSANLNYLGFVKEYKMVTDICHNHDVPILGQLAFFYYDDGDNQKAEPNDLTSEGIRKLQAEVIMAAKKFSFAGFDGIQIDMGNNFYLARFINPYFNQRQDNYGGSTENRVRIASEIIKVIKKTMPGFHVSIRINPWDVRKDGMTAEESIRVAKELEKAGADSIQLTARTISYLYDGKEKNPFLVYADELIGSLDIPVILGGSLRDMKSMNDVLNHSEVEFMSMSKPFVAQADFLADWKANGEGESICQSCNNCYSKKTSTCFKYGVNTD</sequence>
<dbReference type="Gene3D" id="3.20.20.70">
    <property type="entry name" value="Aldolase class I"/>
    <property type="match status" value="1"/>
</dbReference>
<dbReference type="GO" id="GO:0010181">
    <property type="term" value="F:FMN binding"/>
    <property type="evidence" value="ECO:0007669"/>
    <property type="project" value="InterPro"/>
</dbReference>
<evidence type="ECO:0000256" key="1">
    <source>
        <dbReference type="ARBA" id="ARBA00022630"/>
    </source>
</evidence>
<dbReference type="InterPro" id="IPR013785">
    <property type="entry name" value="Aldolase_TIM"/>
</dbReference>
<dbReference type="Proteomes" id="UP000783037">
    <property type="component" value="Unassembled WGS sequence"/>
</dbReference>
<proteinExistence type="predicted"/>
<dbReference type="PANTHER" id="PTHR43656:SF2">
    <property type="entry name" value="BINDING OXIDOREDUCTASE, PUTATIVE (AFU_ORTHOLOGUE AFUA_2G08260)-RELATED"/>
    <property type="match status" value="1"/>
</dbReference>
<dbReference type="EMBL" id="SUTK01000008">
    <property type="protein sequence ID" value="MBE6501404.1"/>
    <property type="molecule type" value="Genomic_DNA"/>
</dbReference>
<dbReference type="GO" id="GO:0016491">
    <property type="term" value="F:oxidoreductase activity"/>
    <property type="evidence" value="ECO:0007669"/>
    <property type="project" value="UniProtKB-KW"/>
</dbReference>
<protein>
    <submittedName>
        <fullName evidence="4">NADH-dependent flavin oxidoreductase</fullName>
    </submittedName>
</protein>
<evidence type="ECO:0000313" key="5">
    <source>
        <dbReference type="Proteomes" id="UP000783037"/>
    </source>
</evidence>
<dbReference type="SUPFAM" id="SSF51395">
    <property type="entry name" value="FMN-linked oxidoreductases"/>
    <property type="match status" value="1"/>
</dbReference>
<dbReference type="Pfam" id="PF00724">
    <property type="entry name" value="Oxidored_FMN"/>
    <property type="match status" value="1"/>
</dbReference>
<keyword evidence="1" id="KW-0285">Flavoprotein</keyword>
<accession>A0A8T3VDS6</accession>
<dbReference type="InterPro" id="IPR001155">
    <property type="entry name" value="OxRdtase_FMN_N"/>
</dbReference>
<name>A0A8T3VDS6_9EURY</name>
<dbReference type="AlphaFoldDB" id="A0A8T3VDS6"/>
<feature type="domain" description="NADH:flavin oxidoreductase/NADH oxidase N-terminal" evidence="3">
    <location>
        <begin position="116"/>
        <end position="305"/>
    </location>
</feature>
<reference evidence="4" key="1">
    <citation type="submission" date="2019-04" db="EMBL/GenBank/DDBJ databases">
        <title>Evolution of Biomass-Degrading Anaerobic Consortia Revealed by Metagenomics.</title>
        <authorList>
            <person name="Peng X."/>
        </authorList>
    </citation>
    <scope>NUCLEOTIDE SEQUENCE</scope>
    <source>
        <strain evidence="4">SIG18</strain>
    </source>
</reference>
<dbReference type="InterPro" id="IPR051799">
    <property type="entry name" value="NADH_flavin_oxidoreductase"/>
</dbReference>
<keyword evidence="2" id="KW-0560">Oxidoreductase</keyword>
<evidence type="ECO:0000256" key="2">
    <source>
        <dbReference type="ARBA" id="ARBA00023002"/>
    </source>
</evidence>